<gene>
    <name evidence="1" type="ORF">Poly41_65260</name>
</gene>
<evidence type="ECO:0000313" key="1">
    <source>
        <dbReference type="EMBL" id="TWU30832.1"/>
    </source>
</evidence>
<keyword evidence="2" id="KW-1185">Reference proteome</keyword>
<name>A0A5C6D1N1_9BACT</name>
<dbReference type="AlphaFoldDB" id="A0A5C6D1N1"/>
<sequence length="93" mass="10674">MAIRKTTTIALRNAQSVFKKESEWAQLTPASRVTNCTLFRRESCTCFQVPAGKHEAMRTPPSEDHFIGRQFVVHPVTKQNLTTRSRLRTICVR</sequence>
<evidence type="ECO:0000313" key="2">
    <source>
        <dbReference type="Proteomes" id="UP000319143"/>
    </source>
</evidence>
<proteinExistence type="predicted"/>
<dbReference type="EMBL" id="SJPV01000020">
    <property type="protein sequence ID" value="TWU30832.1"/>
    <property type="molecule type" value="Genomic_DNA"/>
</dbReference>
<organism evidence="1 2">
    <name type="scientific">Novipirellula artificiosorum</name>
    <dbReference type="NCBI Taxonomy" id="2528016"/>
    <lineage>
        <taxon>Bacteria</taxon>
        <taxon>Pseudomonadati</taxon>
        <taxon>Planctomycetota</taxon>
        <taxon>Planctomycetia</taxon>
        <taxon>Pirellulales</taxon>
        <taxon>Pirellulaceae</taxon>
        <taxon>Novipirellula</taxon>
    </lineage>
</organism>
<protein>
    <submittedName>
        <fullName evidence="1">Uncharacterized protein</fullName>
    </submittedName>
</protein>
<dbReference type="Proteomes" id="UP000319143">
    <property type="component" value="Unassembled WGS sequence"/>
</dbReference>
<comment type="caution">
    <text evidence="1">The sequence shown here is derived from an EMBL/GenBank/DDBJ whole genome shotgun (WGS) entry which is preliminary data.</text>
</comment>
<accession>A0A5C6D1N1</accession>
<reference evidence="1 2" key="1">
    <citation type="submission" date="2019-02" db="EMBL/GenBank/DDBJ databases">
        <title>Deep-cultivation of Planctomycetes and their phenomic and genomic characterization uncovers novel biology.</title>
        <authorList>
            <person name="Wiegand S."/>
            <person name="Jogler M."/>
            <person name="Boedeker C."/>
            <person name="Pinto D."/>
            <person name="Vollmers J."/>
            <person name="Rivas-Marin E."/>
            <person name="Kohn T."/>
            <person name="Peeters S.H."/>
            <person name="Heuer A."/>
            <person name="Rast P."/>
            <person name="Oberbeckmann S."/>
            <person name="Bunk B."/>
            <person name="Jeske O."/>
            <person name="Meyerdierks A."/>
            <person name="Storesund J.E."/>
            <person name="Kallscheuer N."/>
            <person name="Luecker S."/>
            <person name="Lage O.M."/>
            <person name="Pohl T."/>
            <person name="Merkel B.J."/>
            <person name="Hornburger P."/>
            <person name="Mueller R.-W."/>
            <person name="Bruemmer F."/>
            <person name="Labrenz M."/>
            <person name="Spormann A.M."/>
            <person name="Op Den Camp H."/>
            <person name="Overmann J."/>
            <person name="Amann R."/>
            <person name="Jetten M.S.M."/>
            <person name="Mascher T."/>
            <person name="Medema M.H."/>
            <person name="Devos D.P."/>
            <person name="Kaster A.-K."/>
            <person name="Ovreas L."/>
            <person name="Rohde M."/>
            <person name="Galperin M.Y."/>
            <person name="Jogler C."/>
        </authorList>
    </citation>
    <scope>NUCLEOTIDE SEQUENCE [LARGE SCALE GENOMIC DNA]</scope>
    <source>
        <strain evidence="1 2">Poly41</strain>
    </source>
</reference>